<dbReference type="Pfam" id="PF20434">
    <property type="entry name" value="BD-FAE"/>
    <property type="match status" value="1"/>
</dbReference>
<feature type="domain" description="BD-FAE-like" evidence="3">
    <location>
        <begin position="52"/>
        <end position="237"/>
    </location>
</feature>
<gene>
    <name evidence="4" type="ORF">LMG21510_01581</name>
</gene>
<evidence type="ECO:0000313" key="5">
    <source>
        <dbReference type="Proteomes" id="UP000721236"/>
    </source>
</evidence>
<dbReference type="InterPro" id="IPR049492">
    <property type="entry name" value="BD-FAE-like_dom"/>
</dbReference>
<dbReference type="InterPro" id="IPR029058">
    <property type="entry name" value="AB_hydrolase_fold"/>
</dbReference>
<keyword evidence="1" id="KW-0378">Hydrolase</keyword>
<accession>A0ABM8WUP9</accession>
<dbReference type="PROSITE" id="PS51257">
    <property type="entry name" value="PROKAR_LIPOPROTEIN"/>
    <property type="match status" value="1"/>
</dbReference>
<organism evidence="4 5">
    <name type="scientific">Cupriavidus respiraculi</name>
    <dbReference type="NCBI Taxonomy" id="195930"/>
    <lineage>
        <taxon>Bacteria</taxon>
        <taxon>Pseudomonadati</taxon>
        <taxon>Pseudomonadota</taxon>
        <taxon>Betaproteobacteria</taxon>
        <taxon>Burkholderiales</taxon>
        <taxon>Burkholderiaceae</taxon>
        <taxon>Cupriavidus</taxon>
    </lineage>
</organism>
<proteinExistence type="predicted"/>
<evidence type="ECO:0000256" key="1">
    <source>
        <dbReference type="ARBA" id="ARBA00022801"/>
    </source>
</evidence>
<dbReference type="SUPFAM" id="SSF53474">
    <property type="entry name" value="alpha/beta-Hydrolases"/>
    <property type="match status" value="1"/>
</dbReference>
<feature type="chain" id="PRO_5047357905" description="BD-FAE-like domain-containing protein" evidence="2">
    <location>
        <begin position="20"/>
        <end position="292"/>
    </location>
</feature>
<protein>
    <recommendedName>
        <fullName evidence="3">BD-FAE-like domain-containing protein</fullName>
    </recommendedName>
</protein>
<dbReference type="Gene3D" id="3.40.50.1820">
    <property type="entry name" value="alpha/beta hydrolase"/>
    <property type="match status" value="1"/>
</dbReference>
<dbReference type="InterPro" id="IPR050300">
    <property type="entry name" value="GDXG_lipolytic_enzyme"/>
</dbReference>
<name>A0ABM8WUP9_9BURK</name>
<dbReference type="Proteomes" id="UP000721236">
    <property type="component" value="Unassembled WGS sequence"/>
</dbReference>
<feature type="signal peptide" evidence="2">
    <location>
        <begin position="1"/>
        <end position="19"/>
    </location>
</feature>
<dbReference type="EMBL" id="CAJZAH010000002">
    <property type="protein sequence ID" value="CAG9171225.1"/>
    <property type="molecule type" value="Genomic_DNA"/>
</dbReference>
<keyword evidence="2" id="KW-0732">Signal</keyword>
<sequence>MMAARLGRALALLPLLAVGACSTTDMLNALTPDAAYTRHADVPYGQGHRARLDIYAPREPACAGKAPVVVFFYGGTWHSGERADYAFVAAALARRGILTVIPDYRLYPEVTYPAFLRDSALAVAWTLRDIAGYQGDPSRVFVMGHSAGGYNAAMLALDPRWLDEAGASRAQLRGWIGLAGPYDFFPIENPAARPVFHHPHYPPGSLPIDHVSAGAPPVFLGVDSDDRLVDPQRNSARLGNRLRTAGVAVQYREYGNLSHTLLIGAFASPLRWLSTVSQDVADFVLARAGCAS</sequence>
<dbReference type="PANTHER" id="PTHR48081">
    <property type="entry name" value="AB HYDROLASE SUPERFAMILY PROTEIN C4A8.06C"/>
    <property type="match status" value="1"/>
</dbReference>
<reference evidence="4 5" key="1">
    <citation type="submission" date="2021-08" db="EMBL/GenBank/DDBJ databases">
        <authorList>
            <person name="Peeters C."/>
        </authorList>
    </citation>
    <scope>NUCLEOTIDE SEQUENCE [LARGE SCALE GENOMIC DNA]</scope>
    <source>
        <strain evidence="4 5">LMG 21510</strain>
    </source>
</reference>
<comment type="caution">
    <text evidence="4">The sequence shown here is derived from an EMBL/GenBank/DDBJ whole genome shotgun (WGS) entry which is preliminary data.</text>
</comment>
<evidence type="ECO:0000256" key="2">
    <source>
        <dbReference type="SAM" id="SignalP"/>
    </source>
</evidence>
<dbReference type="RefSeq" id="WP_377747780.1">
    <property type="nucleotide sequence ID" value="NZ_CBCSBV010000004.1"/>
</dbReference>
<evidence type="ECO:0000313" key="4">
    <source>
        <dbReference type="EMBL" id="CAG9171225.1"/>
    </source>
</evidence>
<keyword evidence="5" id="KW-1185">Reference proteome</keyword>
<dbReference type="PANTHER" id="PTHR48081:SF9">
    <property type="entry name" value="CARBOXYLESTERASE"/>
    <property type="match status" value="1"/>
</dbReference>
<evidence type="ECO:0000259" key="3">
    <source>
        <dbReference type="Pfam" id="PF20434"/>
    </source>
</evidence>